<evidence type="ECO:0000313" key="2">
    <source>
        <dbReference type="Proteomes" id="UP000077755"/>
    </source>
</evidence>
<dbReference type="AlphaFoldDB" id="A0AAF1B2H7"/>
<reference evidence="1" key="2">
    <citation type="submission" date="2022-03" db="EMBL/GenBank/DDBJ databases">
        <title>Draft title - Genomic analysis of global carrot germplasm unveils the trajectory of domestication and the origin of high carotenoid orange carrot.</title>
        <authorList>
            <person name="Iorizzo M."/>
            <person name="Ellison S."/>
            <person name="Senalik D."/>
            <person name="Macko-Podgorni A."/>
            <person name="Grzebelus D."/>
            <person name="Bostan H."/>
            <person name="Rolling W."/>
            <person name="Curaba J."/>
            <person name="Simon P."/>
        </authorList>
    </citation>
    <scope>NUCLEOTIDE SEQUENCE</scope>
    <source>
        <tissue evidence="1">Leaf</tissue>
    </source>
</reference>
<name>A0AAF1B2H7_DAUCS</name>
<dbReference type="Gene3D" id="3.90.180.10">
    <property type="entry name" value="Medium-chain alcohol dehydrogenases, catalytic domain"/>
    <property type="match status" value="1"/>
</dbReference>
<proteinExistence type="predicted"/>
<sequence>MLDFGEKHHLTSEIERIRMDYINTRMDMLAKSDVRCRRVIYVSNSLTK</sequence>
<evidence type="ECO:0000313" key="1">
    <source>
        <dbReference type="EMBL" id="WOH03680.1"/>
    </source>
</evidence>
<dbReference type="Gene3D" id="3.40.50.720">
    <property type="entry name" value="NAD(P)-binding Rossmann-like Domain"/>
    <property type="match status" value="1"/>
</dbReference>
<gene>
    <name evidence="1" type="ORF">DCAR_0623079</name>
</gene>
<dbReference type="EMBL" id="CP093348">
    <property type="protein sequence ID" value="WOH03680.1"/>
    <property type="molecule type" value="Genomic_DNA"/>
</dbReference>
<protein>
    <submittedName>
        <fullName evidence="1">Uncharacterized protein</fullName>
    </submittedName>
</protein>
<organism evidence="1 2">
    <name type="scientific">Daucus carota subsp. sativus</name>
    <name type="common">Carrot</name>
    <dbReference type="NCBI Taxonomy" id="79200"/>
    <lineage>
        <taxon>Eukaryota</taxon>
        <taxon>Viridiplantae</taxon>
        <taxon>Streptophyta</taxon>
        <taxon>Embryophyta</taxon>
        <taxon>Tracheophyta</taxon>
        <taxon>Spermatophyta</taxon>
        <taxon>Magnoliopsida</taxon>
        <taxon>eudicotyledons</taxon>
        <taxon>Gunneridae</taxon>
        <taxon>Pentapetalae</taxon>
        <taxon>asterids</taxon>
        <taxon>campanulids</taxon>
        <taxon>Apiales</taxon>
        <taxon>Apiaceae</taxon>
        <taxon>Apioideae</taxon>
        <taxon>Scandiceae</taxon>
        <taxon>Daucinae</taxon>
        <taxon>Daucus</taxon>
        <taxon>Daucus sect. Daucus</taxon>
    </lineage>
</organism>
<dbReference type="Proteomes" id="UP000077755">
    <property type="component" value="Chromosome 6"/>
</dbReference>
<accession>A0AAF1B2H7</accession>
<keyword evidence="2" id="KW-1185">Reference proteome</keyword>
<reference evidence="1" key="1">
    <citation type="journal article" date="2016" name="Nat. Genet.">
        <title>A high-quality carrot genome assembly provides new insights into carotenoid accumulation and asterid genome evolution.</title>
        <authorList>
            <person name="Iorizzo M."/>
            <person name="Ellison S."/>
            <person name="Senalik D."/>
            <person name="Zeng P."/>
            <person name="Satapoomin P."/>
            <person name="Huang J."/>
            <person name="Bowman M."/>
            <person name="Iovene M."/>
            <person name="Sanseverino W."/>
            <person name="Cavagnaro P."/>
            <person name="Yildiz M."/>
            <person name="Macko-Podgorni A."/>
            <person name="Moranska E."/>
            <person name="Grzebelus E."/>
            <person name="Grzebelus D."/>
            <person name="Ashrafi H."/>
            <person name="Zheng Z."/>
            <person name="Cheng S."/>
            <person name="Spooner D."/>
            <person name="Van Deynze A."/>
            <person name="Simon P."/>
        </authorList>
    </citation>
    <scope>NUCLEOTIDE SEQUENCE</scope>
    <source>
        <tissue evidence="1">Leaf</tissue>
    </source>
</reference>